<gene>
    <name evidence="1" type="ORF">LCGC14_3142180</name>
</gene>
<dbReference type="EMBL" id="LAZR01068917">
    <property type="protein sequence ID" value="KKK48733.1"/>
    <property type="molecule type" value="Genomic_DNA"/>
</dbReference>
<comment type="caution">
    <text evidence="1">The sequence shown here is derived from an EMBL/GenBank/DDBJ whole genome shotgun (WGS) entry which is preliminary data.</text>
</comment>
<evidence type="ECO:0000313" key="1">
    <source>
        <dbReference type="EMBL" id="KKK48733.1"/>
    </source>
</evidence>
<protein>
    <recommendedName>
        <fullName evidence="2">WGR domain-containing protein</fullName>
    </recommendedName>
</protein>
<reference evidence="1" key="1">
    <citation type="journal article" date="2015" name="Nature">
        <title>Complex archaea that bridge the gap between prokaryotes and eukaryotes.</title>
        <authorList>
            <person name="Spang A."/>
            <person name="Saw J.H."/>
            <person name="Jorgensen S.L."/>
            <person name="Zaremba-Niedzwiedzka K."/>
            <person name="Martijn J."/>
            <person name="Lind A.E."/>
            <person name="van Eijk R."/>
            <person name="Schleper C."/>
            <person name="Guy L."/>
            <person name="Ettema T.J."/>
        </authorList>
    </citation>
    <scope>NUCLEOTIDE SEQUENCE</scope>
</reference>
<dbReference type="AlphaFoldDB" id="A0A0F8VWG3"/>
<proteinExistence type="predicted"/>
<evidence type="ECO:0008006" key="2">
    <source>
        <dbReference type="Google" id="ProtNLM"/>
    </source>
</evidence>
<organism evidence="1">
    <name type="scientific">marine sediment metagenome</name>
    <dbReference type="NCBI Taxonomy" id="412755"/>
    <lineage>
        <taxon>unclassified sequences</taxon>
        <taxon>metagenomes</taxon>
        <taxon>ecological metagenomes</taxon>
    </lineage>
</organism>
<sequence length="75" mass="8688">MSNLYVTVRLYYDDKFYVNVIRYGGSVMTWGQHGYVHKRSARRAAIALAKKLDVSYRQDLEYTDTPYAFVAEAIA</sequence>
<name>A0A0F8VWG3_9ZZZZ</name>
<accession>A0A0F8VWG3</accession>